<sequence>MITVFNALFNYLVKLLGIVVIAFIGGSIGVSCRKARNKNKKDKIY</sequence>
<gene>
    <name evidence="2" type="ORF">SAMN02910429_00529</name>
</gene>
<dbReference type="EMBL" id="FOGW01000006">
    <property type="protein sequence ID" value="SER59537.1"/>
    <property type="molecule type" value="Genomic_DNA"/>
</dbReference>
<name>A0A1H9QGJ5_9FIRM</name>
<proteinExistence type="predicted"/>
<dbReference type="AlphaFoldDB" id="A0A1H9QGJ5"/>
<dbReference type="Proteomes" id="UP000182471">
    <property type="component" value="Unassembled WGS sequence"/>
</dbReference>
<feature type="transmembrane region" description="Helical" evidence="1">
    <location>
        <begin position="12"/>
        <end position="32"/>
    </location>
</feature>
<reference evidence="3" key="1">
    <citation type="submission" date="2016-10" db="EMBL/GenBank/DDBJ databases">
        <authorList>
            <person name="Varghese N."/>
            <person name="Submissions S."/>
        </authorList>
    </citation>
    <scope>NUCLEOTIDE SEQUENCE [LARGE SCALE GENOMIC DNA]</scope>
    <source>
        <strain evidence="3">S1b</strain>
    </source>
</reference>
<dbReference type="RefSeq" id="WP_022749431.1">
    <property type="nucleotide sequence ID" value="NZ_FOGW01000006.1"/>
</dbReference>
<organism evidence="2 3">
    <name type="scientific">Lachnobacterium bovis</name>
    <dbReference type="NCBI Taxonomy" id="140626"/>
    <lineage>
        <taxon>Bacteria</taxon>
        <taxon>Bacillati</taxon>
        <taxon>Bacillota</taxon>
        <taxon>Clostridia</taxon>
        <taxon>Lachnospirales</taxon>
        <taxon>Lachnospiraceae</taxon>
        <taxon>Lachnobacterium</taxon>
    </lineage>
</organism>
<evidence type="ECO:0000313" key="2">
    <source>
        <dbReference type="EMBL" id="SER59537.1"/>
    </source>
</evidence>
<keyword evidence="1" id="KW-1133">Transmembrane helix</keyword>
<keyword evidence="1" id="KW-0812">Transmembrane</keyword>
<evidence type="ECO:0000313" key="3">
    <source>
        <dbReference type="Proteomes" id="UP000182471"/>
    </source>
</evidence>
<protein>
    <submittedName>
        <fullName evidence="2">Uncharacterized protein</fullName>
    </submittedName>
</protein>
<evidence type="ECO:0000256" key="1">
    <source>
        <dbReference type="SAM" id="Phobius"/>
    </source>
</evidence>
<keyword evidence="3" id="KW-1185">Reference proteome</keyword>
<accession>A0A1H9QGJ5</accession>
<keyword evidence="1" id="KW-0472">Membrane</keyword>